<feature type="region of interest" description="Disordered" evidence="2">
    <location>
        <begin position="96"/>
        <end position="133"/>
    </location>
</feature>
<gene>
    <name evidence="3" type="ORF">MKZ38_005571</name>
</gene>
<feature type="compositionally biased region" description="Acidic residues" evidence="2">
    <location>
        <begin position="701"/>
        <end position="710"/>
    </location>
</feature>
<dbReference type="Proteomes" id="UP001201980">
    <property type="component" value="Unassembled WGS sequence"/>
</dbReference>
<feature type="compositionally biased region" description="Low complexity" evidence="2">
    <location>
        <begin position="509"/>
        <end position="519"/>
    </location>
</feature>
<feature type="compositionally biased region" description="Gly residues" evidence="2">
    <location>
        <begin position="799"/>
        <end position="821"/>
    </location>
</feature>
<sequence>MESPYSPAVGGTVDLATPTTARRYNEYEVKSFTHTNTSVDGDVCEDSYSSPFVSTINDANDVVGQENISPSKSRPTSRILSGTELSPLKILTERSDLVDNRSENGDAMANAPKLGRSKSPRKHSRPENRFPVKAASPVAIEATPRPSMPSRTVSLEQAVQENPDLGHAIEIFEDGDDTVSHNSVGDDSGDVMDHDSPCPVPTPRATQRQHAPQHNSNCEAMAVDNNDSTPQIMEDDDTAGIDDTMVSTFSTFSAVPSMTMFARIGQSPAKFGTLGDGLTPHCVPTGRGCPPNPSPSRTPRVPTLNKGTNGGDSDTTNLLLEFTEHLNATRMQAAASARPSPNKRGASRVSPIKGMATGYATLSTPRRRASNLIDFDLPPMPTPRSIPTITPRELESLKSGFLSEISGLRASLSGKEAEAASLKTAVADAEKRVGECMEQLRDLRGERETLSEEKDGWERRGREMEKVLREVKEEIVRSQREREELESKLHESEQRREAAEIMAQDAESKMAGMKAGKASADSHGGSSPERNGGSSPSHSSKVEKDRTAQEVELAVERVARELHALYKSKHETKVAALKKSYEGRWEKRVRELEGKIDSVERENEELRVGRDGTMTKIDMVRLDKYEKEVEERKMQAAHDQTEMKHLDAEVRRLEAVVEETKRDNEEIRGLLERERVEKGELVMLAEEMMSMQHSFIGARAEDEEDVQEEEEHCHQQKIQQPRTQHKGSSGMPSVQKTPAPNRNPMAGNGYTPGSGGMGGGQRQSLAMATPGSSRVSKGGISTFAAAGSSSVGRASGLRAPGGGAAAGGVSRIGGPRGGMGSGLQRPGMPRSGIMSSIEKMGR</sequence>
<feature type="compositionally biased region" description="Basic residues" evidence="2">
    <location>
        <begin position="115"/>
        <end position="124"/>
    </location>
</feature>
<dbReference type="EMBL" id="JAKWBI020000333">
    <property type="protein sequence ID" value="KAJ2896416.1"/>
    <property type="molecule type" value="Genomic_DNA"/>
</dbReference>
<evidence type="ECO:0000313" key="4">
    <source>
        <dbReference type="Proteomes" id="UP001201980"/>
    </source>
</evidence>
<feature type="coiled-coil region" evidence="1">
    <location>
        <begin position="582"/>
        <end position="677"/>
    </location>
</feature>
<evidence type="ECO:0000313" key="3">
    <source>
        <dbReference type="EMBL" id="KAJ2896416.1"/>
    </source>
</evidence>
<organism evidence="3 4">
    <name type="scientific">Zalerion maritima</name>
    <dbReference type="NCBI Taxonomy" id="339359"/>
    <lineage>
        <taxon>Eukaryota</taxon>
        <taxon>Fungi</taxon>
        <taxon>Dikarya</taxon>
        <taxon>Ascomycota</taxon>
        <taxon>Pezizomycotina</taxon>
        <taxon>Sordariomycetes</taxon>
        <taxon>Lulworthiomycetidae</taxon>
        <taxon>Lulworthiales</taxon>
        <taxon>Lulworthiaceae</taxon>
        <taxon>Zalerion</taxon>
    </lineage>
</organism>
<evidence type="ECO:0000256" key="2">
    <source>
        <dbReference type="SAM" id="MobiDB-lite"/>
    </source>
</evidence>
<accession>A0AAD5RKK5</accession>
<keyword evidence="1" id="KW-0175">Coiled coil</keyword>
<feature type="compositionally biased region" description="Polar residues" evidence="2">
    <location>
        <begin position="726"/>
        <end position="740"/>
    </location>
</feature>
<name>A0AAD5RKK5_9PEZI</name>
<comment type="caution">
    <text evidence="3">The sequence shown here is derived from an EMBL/GenBank/DDBJ whole genome shotgun (WGS) entry which is preliminary data.</text>
</comment>
<feature type="compositionally biased region" description="Basic and acidic residues" evidence="2">
    <location>
        <begin position="540"/>
        <end position="549"/>
    </location>
</feature>
<proteinExistence type="predicted"/>
<dbReference type="Pfam" id="PF12709">
    <property type="entry name" value="Fungal_TACC"/>
    <property type="match status" value="1"/>
</dbReference>
<feature type="compositionally biased region" description="Polar residues" evidence="2">
    <location>
        <begin position="524"/>
        <end position="539"/>
    </location>
</feature>
<feature type="region of interest" description="Disordered" evidence="2">
    <location>
        <begin position="699"/>
        <end position="773"/>
    </location>
</feature>
<dbReference type="SUPFAM" id="SSF57997">
    <property type="entry name" value="Tropomyosin"/>
    <property type="match status" value="1"/>
</dbReference>
<feature type="region of interest" description="Disordered" evidence="2">
    <location>
        <begin position="791"/>
        <end position="842"/>
    </location>
</feature>
<feature type="region of interest" description="Disordered" evidence="2">
    <location>
        <begin position="478"/>
        <end position="549"/>
    </location>
</feature>
<feature type="compositionally biased region" description="Polar residues" evidence="2">
    <location>
        <begin position="762"/>
        <end position="773"/>
    </location>
</feature>
<feature type="compositionally biased region" description="Gly residues" evidence="2">
    <location>
        <begin position="750"/>
        <end position="761"/>
    </location>
</feature>
<feature type="compositionally biased region" description="Basic and acidic residues" evidence="2">
    <location>
        <begin position="478"/>
        <end position="499"/>
    </location>
</feature>
<protein>
    <submittedName>
        <fullName evidence="3">Kinetoplast-associated KAP</fullName>
    </submittedName>
</protein>
<reference evidence="3" key="1">
    <citation type="submission" date="2022-07" db="EMBL/GenBank/DDBJ databases">
        <title>Draft genome sequence of Zalerion maritima ATCC 34329, a (micro)plastics degrading marine fungus.</title>
        <authorList>
            <person name="Paco A."/>
            <person name="Goncalves M.F.M."/>
            <person name="Rocha-Santos T.A.P."/>
            <person name="Alves A."/>
        </authorList>
    </citation>
    <scope>NUCLEOTIDE SEQUENCE</scope>
    <source>
        <strain evidence="3">ATCC 34329</strain>
    </source>
</reference>
<dbReference type="InterPro" id="IPR024312">
    <property type="entry name" value="TACC_fungi"/>
</dbReference>
<dbReference type="AlphaFoldDB" id="A0AAD5RKK5"/>
<feature type="compositionally biased region" description="Polar residues" evidence="2">
    <location>
        <begin position="305"/>
        <end position="314"/>
    </location>
</feature>
<keyword evidence="4" id="KW-1185">Reference proteome</keyword>
<feature type="region of interest" description="Disordered" evidence="2">
    <location>
        <begin position="289"/>
        <end position="314"/>
    </location>
</feature>
<evidence type="ECO:0000256" key="1">
    <source>
        <dbReference type="SAM" id="Coils"/>
    </source>
</evidence>